<evidence type="ECO:0000313" key="6">
    <source>
        <dbReference type="Proteomes" id="UP000034214"/>
    </source>
</evidence>
<evidence type="ECO:0000256" key="1">
    <source>
        <dbReference type="ARBA" id="ARBA00010835"/>
    </source>
</evidence>
<name>A0A0G1P4C6_9BACT</name>
<feature type="region of interest" description="Disordered" evidence="3">
    <location>
        <begin position="68"/>
        <end position="91"/>
    </location>
</feature>
<reference evidence="5 6" key="1">
    <citation type="journal article" date="2015" name="Nature">
        <title>rRNA introns, odd ribosomes, and small enigmatic genomes across a large radiation of phyla.</title>
        <authorList>
            <person name="Brown C.T."/>
            <person name="Hug L.A."/>
            <person name="Thomas B.C."/>
            <person name="Sharon I."/>
            <person name="Castelle C.J."/>
            <person name="Singh A."/>
            <person name="Wilkins M.J."/>
            <person name="Williams K.H."/>
            <person name="Banfield J.F."/>
        </authorList>
    </citation>
    <scope>NUCLEOTIDE SEQUENCE [LARGE SCALE GENOMIC DNA]</scope>
</reference>
<accession>A0A0G1P4C6</accession>
<gene>
    <name evidence="5" type="ORF">UW99_C0003G0009</name>
</gene>
<comment type="similarity">
    <text evidence="1">Belongs to the prokaryotic/mitochondrial release factor family.</text>
</comment>
<dbReference type="Proteomes" id="UP000034214">
    <property type="component" value="Unassembled WGS sequence"/>
</dbReference>
<dbReference type="InterPro" id="IPR000352">
    <property type="entry name" value="Pep_chain_release_fac_I"/>
</dbReference>
<protein>
    <recommendedName>
        <fullName evidence="4">Prokaryotic-type class I peptide chain release factors domain-containing protein</fullName>
    </recommendedName>
</protein>
<dbReference type="PANTHER" id="PTHR43804">
    <property type="entry name" value="LD18447P"/>
    <property type="match status" value="1"/>
</dbReference>
<dbReference type="GO" id="GO:0003747">
    <property type="term" value="F:translation release factor activity"/>
    <property type="evidence" value="ECO:0007669"/>
    <property type="project" value="InterPro"/>
</dbReference>
<evidence type="ECO:0000256" key="3">
    <source>
        <dbReference type="SAM" id="MobiDB-lite"/>
    </source>
</evidence>
<dbReference type="EMBL" id="LCKM01000003">
    <property type="protein sequence ID" value="KKU00188.1"/>
    <property type="molecule type" value="Genomic_DNA"/>
</dbReference>
<sequence length="285" mass="32881">MNVKVKLGELYLIGFLSQLIWYDLFMEHNREDGITFQGLDIDDLDFQEAEEPEISVSETGLERIAREAEEEFEPKAGRSGGKKQKRQGKVTLEQKMHEAIEGSRENARKALLEHPEVKAELNTGIEETIERLIKLDDKEVGLPNLDRYSRWILDILEEKDPDRTVSSESEMINFRRGSGAGGQNVNKVQTSVRMQHMPTGMKLEETQEREQSKNRARAEERMEGMVNDHLDKWLEIVTGSDAGSVKDDVLRVLRGVVRDRFDPGRVRDNKVQAYQRIRRLFEAKK</sequence>
<dbReference type="InterPro" id="IPR045853">
    <property type="entry name" value="Pep_chain_release_fac_I_sf"/>
</dbReference>
<feature type="domain" description="Prokaryotic-type class I peptide chain release factors" evidence="4">
    <location>
        <begin position="171"/>
        <end position="227"/>
    </location>
</feature>
<keyword evidence="2" id="KW-0488">Methylation</keyword>
<proteinExistence type="inferred from homology"/>
<dbReference type="InterPro" id="IPR050057">
    <property type="entry name" value="Prokaryotic/Mito_RF"/>
</dbReference>
<organism evidence="5 6">
    <name type="scientific">Candidatus Collierbacteria bacterium GW2011_GWC2_45_15</name>
    <dbReference type="NCBI Taxonomy" id="1618394"/>
    <lineage>
        <taxon>Bacteria</taxon>
        <taxon>Candidatus Collieribacteriota</taxon>
    </lineage>
</organism>
<evidence type="ECO:0000313" key="5">
    <source>
        <dbReference type="EMBL" id="KKU00188.1"/>
    </source>
</evidence>
<comment type="caution">
    <text evidence="5">The sequence shown here is derived from an EMBL/GenBank/DDBJ whole genome shotgun (WGS) entry which is preliminary data.</text>
</comment>
<dbReference type="SUPFAM" id="SSF75620">
    <property type="entry name" value="Release factor"/>
    <property type="match status" value="1"/>
</dbReference>
<dbReference type="AlphaFoldDB" id="A0A0G1P4C6"/>
<dbReference type="Gene3D" id="3.30.160.20">
    <property type="match status" value="1"/>
</dbReference>
<dbReference type="Pfam" id="PF00472">
    <property type="entry name" value="RF-1"/>
    <property type="match status" value="1"/>
</dbReference>
<evidence type="ECO:0000259" key="4">
    <source>
        <dbReference type="Pfam" id="PF00472"/>
    </source>
</evidence>
<evidence type="ECO:0000256" key="2">
    <source>
        <dbReference type="ARBA" id="ARBA00022481"/>
    </source>
</evidence>
<dbReference type="PANTHER" id="PTHR43804:SF7">
    <property type="entry name" value="LD18447P"/>
    <property type="match status" value="1"/>
</dbReference>